<feature type="compositionally biased region" description="Low complexity" evidence="1">
    <location>
        <begin position="713"/>
        <end position="728"/>
    </location>
</feature>
<protein>
    <submittedName>
        <fullName evidence="2">Uncharacterized protein</fullName>
    </submittedName>
</protein>
<feature type="region of interest" description="Disordered" evidence="1">
    <location>
        <begin position="325"/>
        <end position="381"/>
    </location>
</feature>
<feature type="region of interest" description="Disordered" evidence="1">
    <location>
        <begin position="1490"/>
        <end position="1556"/>
    </location>
</feature>
<organism evidence="2 3">
    <name type="scientific">Chlamydomonas schloesseri</name>
    <dbReference type="NCBI Taxonomy" id="2026947"/>
    <lineage>
        <taxon>Eukaryota</taxon>
        <taxon>Viridiplantae</taxon>
        <taxon>Chlorophyta</taxon>
        <taxon>core chlorophytes</taxon>
        <taxon>Chlorophyceae</taxon>
        <taxon>CS clade</taxon>
        <taxon>Chlamydomonadales</taxon>
        <taxon>Chlamydomonadaceae</taxon>
        <taxon>Chlamydomonas</taxon>
    </lineage>
</organism>
<dbReference type="PANTHER" id="PTHR23330">
    <property type="entry name" value="P300 TRANSCRIPTIONAL COFACTOR JMY-RELATED"/>
    <property type="match status" value="1"/>
</dbReference>
<gene>
    <name evidence="2" type="ORF">HYH02_006539</name>
</gene>
<name>A0A835TJS2_9CHLO</name>
<feature type="region of interest" description="Disordered" evidence="1">
    <location>
        <begin position="636"/>
        <end position="663"/>
    </location>
</feature>
<evidence type="ECO:0000313" key="3">
    <source>
        <dbReference type="Proteomes" id="UP000613740"/>
    </source>
</evidence>
<feature type="compositionally biased region" description="Gly residues" evidence="1">
    <location>
        <begin position="406"/>
        <end position="421"/>
    </location>
</feature>
<feature type="compositionally biased region" description="Gly residues" evidence="1">
    <location>
        <begin position="931"/>
        <end position="945"/>
    </location>
</feature>
<feature type="region of interest" description="Disordered" evidence="1">
    <location>
        <begin position="1082"/>
        <end position="1118"/>
    </location>
</feature>
<evidence type="ECO:0000256" key="1">
    <source>
        <dbReference type="SAM" id="MobiDB-lite"/>
    </source>
</evidence>
<dbReference type="PANTHER" id="PTHR23330:SF9">
    <property type="entry name" value="PROLINE-RICH PROTEIN 11"/>
    <property type="match status" value="1"/>
</dbReference>
<keyword evidence="3" id="KW-1185">Reference proteome</keyword>
<feature type="region of interest" description="Disordered" evidence="1">
    <location>
        <begin position="1279"/>
        <end position="1322"/>
    </location>
</feature>
<feature type="region of interest" description="Disordered" evidence="1">
    <location>
        <begin position="1386"/>
        <end position="1420"/>
    </location>
</feature>
<feature type="region of interest" description="Disordered" evidence="1">
    <location>
        <begin position="861"/>
        <end position="892"/>
    </location>
</feature>
<reference evidence="2" key="1">
    <citation type="journal article" date="2020" name="bioRxiv">
        <title>Comparative genomics of Chlamydomonas.</title>
        <authorList>
            <person name="Craig R.J."/>
            <person name="Hasan A.R."/>
            <person name="Ness R.W."/>
            <person name="Keightley P.D."/>
        </authorList>
    </citation>
    <scope>NUCLEOTIDE SEQUENCE</scope>
    <source>
        <strain evidence="2">CCAP 11/173</strain>
    </source>
</reference>
<feature type="compositionally biased region" description="Gly residues" evidence="1">
    <location>
        <begin position="184"/>
        <end position="204"/>
    </location>
</feature>
<feature type="compositionally biased region" description="Low complexity" evidence="1">
    <location>
        <begin position="1096"/>
        <end position="1111"/>
    </location>
</feature>
<feature type="region of interest" description="Disordered" evidence="1">
    <location>
        <begin position="766"/>
        <end position="820"/>
    </location>
</feature>
<feature type="compositionally biased region" description="Low complexity" evidence="1">
    <location>
        <begin position="861"/>
        <end position="876"/>
    </location>
</feature>
<dbReference type="OrthoDB" id="549564at2759"/>
<feature type="compositionally biased region" description="Low complexity" evidence="1">
    <location>
        <begin position="1397"/>
        <end position="1407"/>
    </location>
</feature>
<feature type="region of interest" description="Disordered" evidence="1">
    <location>
        <begin position="1243"/>
        <end position="1262"/>
    </location>
</feature>
<proteinExistence type="predicted"/>
<feature type="compositionally biased region" description="Gly residues" evidence="1">
    <location>
        <begin position="1306"/>
        <end position="1322"/>
    </location>
</feature>
<feature type="region of interest" description="Disordered" evidence="1">
    <location>
        <begin position="400"/>
        <end position="487"/>
    </location>
</feature>
<evidence type="ECO:0000313" key="2">
    <source>
        <dbReference type="EMBL" id="KAG2439010.1"/>
    </source>
</evidence>
<dbReference type="EMBL" id="JAEHOD010000041">
    <property type="protein sequence ID" value="KAG2439010.1"/>
    <property type="molecule type" value="Genomic_DNA"/>
</dbReference>
<feature type="region of interest" description="Disordered" evidence="1">
    <location>
        <begin position="986"/>
        <end position="1048"/>
    </location>
</feature>
<sequence>MLLAASRVRRLALADNADFTRENTQALDAAVKGHINVVLNVQQTRDLSAINYAQQGNAAMYTPEVMSKRHSNRTDTRLIEVVRHWWRWLPKAEQELMEVAPAAPPPKSAAVKSLPPSAQPTAAAGAADALCGAGTAAGAGAEAGAEGDGGDGTEEGRKLQARGSLHTRLDGGSGGVALEPATGAGTGEGEGAGTPGDGAGAGGGGSDIGAAPAAVLKVAALDRPIYSAMVVAITMVLLPRFGLKADPDYDPSEDWLDDNKGLPYMDFPNFFDAMFELADMWAEGTDVREYVELLLTTLHDVQKMDAADGAFSRLLKKFGYKPAFNPPRDSLYPPEPEPAPPPPQPPPTPPQARAPSPEPEPSRPGRLIPQHAPIRTEHVTSRVANHIRSFRSFRERSEQASANWEGWGGAAGGTGGGGAGVGEEPQPRQPPHPNAHMFSYGGGNHSSGRGPLPGSPPPDYSGVGGSGYGAARAGSGSGWSPRRRGPFVMPAPAKADYSGIRSTLAELTSAPRRPDAATLEEWRRMRRQRQQQRLASARLGGKEQGVGGVPLLLRQAEVADPGVAAPGGPGAGCGPSVHMYQEYMHDMAARYLTAQEALLVATSAAAAAAAEQVLAAAGWAQQQQPQEAVDEFGASGYHHPQLWDSADVDPAVTGGGAGRAVAEPPAAISPRLPVLSASASGQQVWPPRASGAGVGGSVGPSPQASPRTFGTVPTSTAPGSAAASQDAAPDAPAAAPACSIAASPSGSATGVLASRASRLGSRALLSGGASSHSLPATPRGGVSITVGPDTSGPGGGGGAAGVLTPPPPLPQLWGPPLDPQAQITAITGRPAPAPASSPGAAQAVPASAVSALAAATLASEGSGASLAPSASVASTARSPLSRRGPGGEPAESAVPTAFRMSAETAVDAGASPVPPPTSAHQTASSDAEMGTGMGPGGRGGGGGGGMAVDTAAAAAQAEVVVAFAQAAYRLADPNVHALLLPSRGQPGAGPHFPAHTAGARGYSGRRFSPQRAVSPSGAPGSLAAPDTGARSSGPGGRPRCGSSRAARPAVAEGRERFAAYLQAPGAAAAAAARYGHGVPARPGTAGCESGGGAEGWGWAPGPENGGPDAAAGAGGTSWSCDGVEGGGAGAGAGSLQPAAGYLSGAPSALYRAATADVGSLPVPLSRRPGTSPTPGYWFRPGHVAASSSERAANTAVALLGGGAAGVGAGPAGGSGGDMLLPVGRTASGSNWFSVVPQLRLPDSGSGSVMTGGSATAPCSPHSATAPDGGGTMGLLASGSPSALSPSGAAGAGQAFGGSPATQRRGGMLGTRPGGDGGVWGHGNGRMSARGGGGVVMPHGAMSNKLRTFYTTAPTGVVMPDGQVMVPPPGHTSCAAAAAAAESGATAADGACGDEGPEASPAAAGAAGRRQRSGPVPTPVPSAVAAAAADAAAQRGALRSPLRIRSSEPVGFSDAVTAARLNVTLMADELAARLAEQRAAERQHRLAAVGLLRPPQGQGPGQGLPEGSGAPRSRGEAVRSSFSAFMAARETAAAGGPTAEVTETGSASGEGYAAVGQ</sequence>
<feature type="compositionally biased region" description="Low complexity" evidence="1">
    <location>
        <begin position="1279"/>
        <end position="1288"/>
    </location>
</feature>
<comment type="caution">
    <text evidence="2">The sequence shown here is derived from an EMBL/GenBank/DDBJ whole genome shotgun (WGS) entry which is preliminary data.</text>
</comment>
<feature type="region of interest" description="Disordered" evidence="1">
    <location>
        <begin position="905"/>
        <end position="945"/>
    </location>
</feature>
<feature type="region of interest" description="Disordered" evidence="1">
    <location>
        <begin position="679"/>
        <end position="728"/>
    </location>
</feature>
<dbReference type="Proteomes" id="UP000613740">
    <property type="component" value="Unassembled WGS sequence"/>
</dbReference>
<feature type="region of interest" description="Disordered" evidence="1">
    <location>
        <begin position="139"/>
        <end position="204"/>
    </location>
</feature>
<accession>A0A835TJS2</accession>
<feature type="compositionally biased region" description="Polar residues" evidence="1">
    <location>
        <begin position="1244"/>
        <end position="1253"/>
    </location>
</feature>
<feature type="compositionally biased region" description="Low complexity" evidence="1">
    <location>
        <begin position="469"/>
        <end position="480"/>
    </location>
</feature>
<feature type="compositionally biased region" description="Pro residues" evidence="1">
    <location>
        <begin position="333"/>
        <end position="359"/>
    </location>
</feature>
<feature type="compositionally biased region" description="Low complexity" evidence="1">
    <location>
        <begin position="1039"/>
        <end position="1048"/>
    </location>
</feature>